<feature type="signal peptide" evidence="11">
    <location>
        <begin position="1"/>
        <end position="32"/>
    </location>
</feature>
<keyword evidence="4" id="KW-0964">Secreted</keyword>
<feature type="domain" description="CFEM" evidence="12">
    <location>
        <begin position="36"/>
        <end position="104"/>
    </location>
</feature>
<keyword evidence="6 11" id="KW-0732">Signal</keyword>
<evidence type="ECO:0000256" key="6">
    <source>
        <dbReference type="ARBA" id="ARBA00022729"/>
    </source>
</evidence>
<feature type="transmembrane region" description="Helical" evidence="10">
    <location>
        <begin position="173"/>
        <end position="194"/>
    </location>
</feature>
<feature type="compositionally biased region" description="Low complexity" evidence="9">
    <location>
        <begin position="143"/>
        <end position="167"/>
    </location>
</feature>
<comment type="caution">
    <text evidence="13">The sequence shown here is derived from an EMBL/GenBank/DDBJ whole genome shotgun (WGS) entry which is preliminary data.</text>
</comment>
<evidence type="ECO:0000256" key="9">
    <source>
        <dbReference type="SAM" id="MobiDB-lite"/>
    </source>
</evidence>
<feature type="compositionally biased region" description="Polar residues" evidence="9">
    <location>
        <begin position="269"/>
        <end position="280"/>
    </location>
</feature>
<feature type="region of interest" description="Disordered" evidence="9">
    <location>
        <begin position="203"/>
        <end position="280"/>
    </location>
</feature>
<keyword evidence="14" id="KW-1185">Reference proteome</keyword>
<comment type="similarity">
    <text evidence="3">Belongs to the RBT5 family.</text>
</comment>
<keyword evidence="10" id="KW-1133">Transmembrane helix</keyword>
<gene>
    <name evidence="13" type="ORF">PG996_015815</name>
</gene>
<dbReference type="EMBL" id="JAQQWM010000009">
    <property type="protein sequence ID" value="KAK8047751.1"/>
    <property type="molecule type" value="Genomic_DNA"/>
</dbReference>
<proteinExistence type="inferred from homology"/>
<feature type="compositionally biased region" description="Gly residues" evidence="9">
    <location>
        <begin position="205"/>
        <end position="226"/>
    </location>
</feature>
<feature type="chain" id="PRO_5047326929" description="CFEM domain-containing protein" evidence="11">
    <location>
        <begin position="33"/>
        <end position="280"/>
    </location>
</feature>
<evidence type="ECO:0000313" key="13">
    <source>
        <dbReference type="EMBL" id="KAK8047751.1"/>
    </source>
</evidence>
<name>A0ABR1TPH3_9PEZI</name>
<evidence type="ECO:0000256" key="3">
    <source>
        <dbReference type="ARBA" id="ARBA00010031"/>
    </source>
</evidence>
<dbReference type="Proteomes" id="UP001446871">
    <property type="component" value="Unassembled WGS sequence"/>
</dbReference>
<reference evidence="13 14" key="1">
    <citation type="submission" date="2023-01" db="EMBL/GenBank/DDBJ databases">
        <title>Analysis of 21 Apiospora genomes using comparative genomics revels a genus with tremendous synthesis potential of carbohydrate active enzymes and secondary metabolites.</title>
        <authorList>
            <person name="Sorensen T."/>
        </authorList>
    </citation>
    <scope>NUCLEOTIDE SEQUENCE [LARGE SCALE GENOMIC DNA]</scope>
    <source>
        <strain evidence="13 14">CBS 83171</strain>
    </source>
</reference>
<evidence type="ECO:0000256" key="7">
    <source>
        <dbReference type="ARBA" id="ARBA00023157"/>
    </source>
</evidence>
<feature type="region of interest" description="Disordered" evidence="9">
    <location>
        <begin position="128"/>
        <end position="167"/>
    </location>
</feature>
<organism evidence="13 14">
    <name type="scientific">Apiospora saccharicola</name>
    <dbReference type="NCBI Taxonomy" id="335842"/>
    <lineage>
        <taxon>Eukaryota</taxon>
        <taxon>Fungi</taxon>
        <taxon>Dikarya</taxon>
        <taxon>Ascomycota</taxon>
        <taxon>Pezizomycotina</taxon>
        <taxon>Sordariomycetes</taxon>
        <taxon>Xylariomycetidae</taxon>
        <taxon>Amphisphaeriales</taxon>
        <taxon>Apiosporaceae</taxon>
        <taxon>Apiospora</taxon>
    </lineage>
</organism>
<evidence type="ECO:0000256" key="4">
    <source>
        <dbReference type="ARBA" id="ARBA00022525"/>
    </source>
</evidence>
<evidence type="ECO:0000256" key="5">
    <source>
        <dbReference type="ARBA" id="ARBA00022622"/>
    </source>
</evidence>
<keyword evidence="5" id="KW-0336">GPI-anchor</keyword>
<dbReference type="InterPro" id="IPR008427">
    <property type="entry name" value="Extracellular_membr_CFEM_dom"/>
</dbReference>
<keyword evidence="8" id="KW-0449">Lipoprotein</keyword>
<keyword evidence="10" id="KW-0812">Transmembrane</keyword>
<keyword evidence="7" id="KW-1015">Disulfide bond</keyword>
<evidence type="ECO:0000256" key="10">
    <source>
        <dbReference type="SAM" id="Phobius"/>
    </source>
</evidence>
<sequence length="280" mass="28197">MRALISSSSPSSPSPWLLAGSLLLAAARPAAALTNDFSSYPSGSQDCLTQAADGSKCSGSTGQQVNECLCTNKGNFVYNTASCVAKASPGDLNAVYATLSSNCAGTGVTLSVSQDAFLAQAAAATAVTTTSSAKPTKTDDDPTTTTTNDPNNPSPTSTTAAADRSSWSSTAKVGVGVGIGVGASALILVGGLLWRRYRRKKQWNQGGGQPGVGPNGEPGMAPMGGGREYHHQPGVPHAPGPRPTWAAPTAANPPWPAPSRCSTRAAPTPTASGTSRPSAR</sequence>
<evidence type="ECO:0000256" key="11">
    <source>
        <dbReference type="SAM" id="SignalP"/>
    </source>
</evidence>
<evidence type="ECO:0000313" key="14">
    <source>
        <dbReference type="Proteomes" id="UP001446871"/>
    </source>
</evidence>
<dbReference type="SMART" id="SM00747">
    <property type="entry name" value="CFEM"/>
    <property type="match status" value="1"/>
</dbReference>
<keyword evidence="5" id="KW-0325">Glycoprotein</keyword>
<protein>
    <recommendedName>
        <fullName evidence="12">CFEM domain-containing protein</fullName>
    </recommendedName>
</protein>
<evidence type="ECO:0000256" key="2">
    <source>
        <dbReference type="ARBA" id="ARBA00004613"/>
    </source>
</evidence>
<accession>A0ABR1TPH3</accession>
<evidence type="ECO:0000256" key="1">
    <source>
        <dbReference type="ARBA" id="ARBA00004589"/>
    </source>
</evidence>
<keyword evidence="10" id="KW-0472">Membrane</keyword>
<evidence type="ECO:0000256" key="8">
    <source>
        <dbReference type="ARBA" id="ARBA00023288"/>
    </source>
</evidence>
<evidence type="ECO:0000259" key="12">
    <source>
        <dbReference type="SMART" id="SM00747"/>
    </source>
</evidence>
<comment type="subcellular location">
    <subcellularLocation>
        <location evidence="1">Membrane</location>
        <topology evidence="1">Lipid-anchor</topology>
        <topology evidence="1">GPI-anchor</topology>
    </subcellularLocation>
    <subcellularLocation>
        <location evidence="2">Secreted</location>
    </subcellularLocation>
</comment>